<dbReference type="Proteomes" id="UP000181901">
    <property type="component" value="Unassembled WGS sequence"/>
</dbReference>
<dbReference type="InterPro" id="IPR000312">
    <property type="entry name" value="Glycosyl_Trfase_fam3"/>
</dbReference>
<dbReference type="UniPathway" id="UPA00578">
    <property type="reaction ID" value="UER00638"/>
</dbReference>
<organism evidence="8 9">
    <name type="scientific">Pseudodesulfovibrio hydrargyri</name>
    <dbReference type="NCBI Taxonomy" id="2125990"/>
    <lineage>
        <taxon>Bacteria</taxon>
        <taxon>Pseudomonadati</taxon>
        <taxon>Thermodesulfobacteriota</taxon>
        <taxon>Desulfovibrionia</taxon>
        <taxon>Desulfovibrionales</taxon>
        <taxon>Desulfovibrionaceae</taxon>
    </lineage>
</organism>
<dbReference type="GO" id="GO:0006206">
    <property type="term" value="P:pyrimidine nucleobase metabolic process"/>
    <property type="evidence" value="ECO:0007669"/>
    <property type="project" value="InterPro"/>
</dbReference>
<accession>A0A1J5MVZ5</accession>
<sequence>MTFIPQEIIRRKRDGLELSESDIRAMVRGVTDGSASEGQVAAFAMAVFFRGMTLAERIRLTEAMRDSGRVLDWPSLGIARGVADKHSTGGVGDKVSLILGPLAAACGAFVPMISGRGLGHTGGTLDKFDAIPGYDTAPDLETFAKVVREAGCAIIGQTADLAPADRRLYAVRDVTATVESLDLITASILSKKLAAGLQGLIMDVKFGSGAFMEDFDDARALAESIVTVATGAGVPTTALLTDMNEVLGDTVGNAVEVCEAVRFLTGVSREPRLAEVTLACTGELLMLAGVAEDMADASRKMETALASGAAAERFERMVAGLGGPTDFLERSGEYLDIAPVKRPVHPDRPGFITAMDSRGVGMALVAMGGGRTRADQAIDHGVGMTGFARIGDAVGPNNPLCTVRARDEVQADMAAERIRAAVTIGDAPPVPRPVVRERITVRNAEENV</sequence>
<dbReference type="NCBIfam" id="TIGR02644">
    <property type="entry name" value="Y_phosphoryl"/>
    <property type="match status" value="1"/>
</dbReference>
<dbReference type="InterPro" id="IPR000053">
    <property type="entry name" value="Thymidine/pyrmidine_PPase"/>
</dbReference>
<gene>
    <name evidence="8" type="primary">deoA</name>
    <name evidence="8" type="ORF">BerOc1_01925</name>
</gene>
<comment type="subunit">
    <text evidence="2">Homodimer.</text>
</comment>
<dbReference type="InterPro" id="IPR035902">
    <property type="entry name" value="Nuc_phospho_transferase"/>
</dbReference>
<evidence type="ECO:0000256" key="5">
    <source>
        <dbReference type="ARBA" id="ARBA00022679"/>
    </source>
</evidence>
<dbReference type="InterPro" id="IPR018090">
    <property type="entry name" value="Pyrmidine_PPas_bac/euk"/>
</dbReference>
<dbReference type="NCBIfam" id="TIGR02643">
    <property type="entry name" value="T_phosphoryl"/>
    <property type="match status" value="1"/>
</dbReference>
<keyword evidence="9" id="KW-1185">Reference proteome</keyword>
<dbReference type="PIRSF" id="PIRSF000478">
    <property type="entry name" value="TP_PyNP"/>
    <property type="match status" value="1"/>
</dbReference>
<keyword evidence="4 8" id="KW-0328">Glycosyltransferase</keyword>
<dbReference type="InterPro" id="IPR036320">
    <property type="entry name" value="Glycosyl_Trfase_fam3_N_dom_sf"/>
</dbReference>
<protein>
    <recommendedName>
        <fullName evidence="3">thymidine phosphorylase</fullName>
        <ecNumber evidence="3">2.4.2.4</ecNumber>
    </recommendedName>
</protein>
<dbReference type="GO" id="GO:0009032">
    <property type="term" value="F:thymidine phosphorylase activity"/>
    <property type="evidence" value="ECO:0007669"/>
    <property type="project" value="UniProtKB-EC"/>
</dbReference>
<evidence type="ECO:0000256" key="3">
    <source>
        <dbReference type="ARBA" id="ARBA00011892"/>
    </source>
</evidence>
<dbReference type="InterPro" id="IPR036566">
    <property type="entry name" value="PYNP-like_C_sf"/>
</dbReference>
<dbReference type="GO" id="GO:0004645">
    <property type="term" value="F:1,4-alpha-oligoglucan phosphorylase activity"/>
    <property type="evidence" value="ECO:0007669"/>
    <property type="project" value="InterPro"/>
</dbReference>
<dbReference type="PROSITE" id="PS00647">
    <property type="entry name" value="THYMID_PHOSPHORYLASE"/>
    <property type="match status" value="1"/>
</dbReference>
<dbReference type="FunFam" id="3.40.1030.10:FF:000001">
    <property type="entry name" value="Thymidine phosphorylase"/>
    <property type="match status" value="1"/>
</dbReference>
<dbReference type="Gene3D" id="1.20.970.10">
    <property type="entry name" value="Transferase, Pyrimidine Nucleoside Phosphorylase, Chain C"/>
    <property type="match status" value="1"/>
</dbReference>
<dbReference type="AlphaFoldDB" id="A0A1J5MVZ5"/>
<evidence type="ECO:0000256" key="6">
    <source>
        <dbReference type="ARBA" id="ARBA00048550"/>
    </source>
</evidence>
<dbReference type="Gene3D" id="3.40.1030.10">
    <property type="entry name" value="Nucleoside phosphorylase/phosphoribosyltransferase catalytic domain"/>
    <property type="match status" value="1"/>
</dbReference>
<dbReference type="InterPro" id="IPR013465">
    <property type="entry name" value="Thymidine_Pase"/>
</dbReference>
<dbReference type="SUPFAM" id="SSF47648">
    <property type="entry name" value="Nucleoside phosphorylase/phosphoribosyltransferase N-terminal domain"/>
    <property type="match status" value="1"/>
</dbReference>
<dbReference type="RefSeq" id="WP_071545469.1">
    <property type="nucleotide sequence ID" value="NZ_LKAQ01000004.1"/>
</dbReference>
<dbReference type="InterPro" id="IPR017872">
    <property type="entry name" value="Pyrmidine_PPase_CS"/>
</dbReference>
<comment type="caution">
    <text evidence="8">The sequence shown here is derived from an EMBL/GenBank/DDBJ whole genome shotgun (WGS) entry which is preliminary data.</text>
</comment>
<dbReference type="EMBL" id="LKAQ01000004">
    <property type="protein sequence ID" value="OIQ49996.1"/>
    <property type="molecule type" value="Genomic_DNA"/>
</dbReference>
<reference evidence="8 9" key="1">
    <citation type="submission" date="2015-09" db="EMBL/GenBank/DDBJ databases">
        <title>Genome of Desulfovibrio dechloracetivorans BerOc1, a mercury methylating strain isolated from highly hydrocarbons and metals contaminated coastal sediments.</title>
        <authorList>
            <person name="Goni Urriza M."/>
            <person name="Gassie C."/>
            <person name="Bouchez O."/>
            <person name="Klopp C."/>
            <person name="Ranchou-Peyruse A."/>
            <person name="Remy G."/>
        </authorList>
    </citation>
    <scope>NUCLEOTIDE SEQUENCE [LARGE SCALE GENOMIC DNA]</scope>
    <source>
        <strain evidence="8 9">BerOc1</strain>
    </source>
</reference>
<dbReference type="SMART" id="SM00941">
    <property type="entry name" value="PYNP_C"/>
    <property type="match status" value="1"/>
</dbReference>
<proteinExistence type="inferred from homology"/>
<dbReference type="PANTHER" id="PTHR10515:SF0">
    <property type="entry name" value="THYMIDINE PHOSPHORYLASE"/>
    <property type="match status" value="1"/>
</dbReference>
<dbReference type="OrthoDB" id="9763887at2"/>
<evidence type="ECO:0000313" key="9">
    <source>
        <dbReference type="Proteomes" id="UP000181901"/>
    </source>
</evidence>
<dbReference type="Pfam" id="PF07831">
    <property type="entry name" value="PYNP_C"/>
    <property type="match status" value="1"/>
</dbReference>
<dbReference type="GO" id="GO:0005829">
    <property type="term" value="C:cytosol"/>
    <property type="evidence" value="ECO:0007669"/>
    <property type="project" value="TreeGrafter"/>
</dbReference>
<evidence type="ECO:0000256" key="2">
    <source>
        <dbReference type="ARBA" id="ARBA00011738"/>
    </source>
</evidence>
<dbReference type="PANTHER" id="PTHR10515">
    <property type="entry name" value="THYMIDINE PHOSPHORYLASE"/>
    <property type="match status" value="1"/>
</dbReference>
<dbReference type="HAMAP" id="MF_01628">
    <property type="entry name" value="Thymid_phosp"/>
    <property type="match status" value="1"/>
</dbReference>
<comment type="similarity">
    <text evidence="1">Belongs to the thymidine/pyrimidine-nucleoside phosphorylase family.</text>
</comment>
<dbReference type="GO" id="GO:0006213">
    <property type="term" value="P:pyrimidine nucleoside metabolic process"/>
    <property type="evidence" value="ECO:0007669"/>
    <property type="project" value="InterPro"/>
</dbReference>
<dbReference type="Pfam" id="PF02885">
    <property type="entry name" value="Glycos_trans_3N"/>
    <property type="match status" value="1"/>
</dbReference>
<evidence type="ECO:0000259" key="7">
    <source>
        <dbReference type="SMART" id="SM00941"/>
    </source>
</evidence>
<dbReference type="Pfam" id="PF00591">
    <property type="entry name" value="Glycos_transf_3"/>
    <property type="match status" value="1"/>
</dbReference>
<dbReference type="InterPro" id="IPR013102">
    <property type="entry name" value="PYNP_C"/>
</dbReference>
<dbReference type="NCBIfam" id="NF004490">
    <property type="entry name" value="PRK05820.1"/>
    <property type="match status" value="1"/>
</dbReference>
<dbReference type="InterPro" id="IPR017459">
    <property type="entry name" value="Glycosyl_Trfase_fam3_N_dom"/>
</dbReference>
<dbReference type="SUPFAM" id="SSF54680">
    <property type="entry name" value="Pyrimidine nucleoside phosphorylase C-terminal domain"/>
    <property type="match status" value="1"/>
</dbReference>
<dbReference type="Gene3D" id="3.90.1170.30">
    <property type="entry name" value="Pyrimidine nucleoside phosphorylase-like, C-terminal domain"/>
    <property type="match status" value="1"/>
</dbReference>
<name>A0A1J5MVZ5_9BACT</name>
<comment type="catalytic activity">
    <reaction evidence="6">
        <text>thymidine + phosphate = 2-deoxy-alpha-D-ribose 1-phosphate + thymine</text>
        <dbReference type="Rhea" id="RHEA:16037"/>
        <dbReference type="ChEBI" id="CHEBI:17748"/>
        <dbReference type="ChEBI" id="CHEBI:17821"/>
        <dbReference type="ChEBI" id="CHEBI:43474"/>
        <dbReference type="ChEBI" id="CHEBI:57259"/>
        <dbReference type="EC" id="2.4.2.4"/>
    </reaction>
</comment>
<dbReference type="EC" id="2.4.2.4" evidence="3"/>
<feature type="domain" description="Pyrimidine nucleoside phosphorylase C-terminal" evidence="7">
    <location>
        <begin position="351"/>
        <end position="425"/>
    </location>
</feature>
<evidence type="ECO:0000256" key="1">
    <source>
        <dbReference type="ARBA" id="ARBA00006915"/>
    </source>
</evidence>
<keyword evidence="5 8" id="KW-0808">Transferase</keyword>
<evidence type="ECO:0000256" key="4">
    <source>
        <dbReference type="ARBA" id="ARBA00022676"/>
    </source>
</evidence>
<evidence type="ECO:0000313" key="8">
    <source>
        <dbReference type="EMBL" id="OIQ49996.1"/>
    </source>
</evidence>
<dbReference type="SUPFAM" id="SSF52418">
    <property type="entry name" value="Nucleoside phosphorylase/phosphoribosyltransferase catalytic domain"/>
    <property type="match status" value="1"/>
</dbReference>